<dbReference type="InterPro" id="IPR029058">
    <property type="entry name" value="AB_hydrolase_fold"/>
</dbReference>
<reference evidence="7" key="1">
    <citation type="submission" date="2019-03" db="EMBL/GenBank/DDBJ databases">
        <title>Long read genome sequence of the mycoparasitic Pythium oligandrum ATCC 38472 isolated from sugarbeet rhizosphere.</title>
        <authorList>
            <person name="Gaulin E."/>
        </authorList>
    </citation>
    <scope>NUCLEOTIDE SEQUENCE</scope>
    <source>
        <strain evidence="7">ATCC 38472_TT</strain>
    </source>
</reference>
<dbReference type="GO" id="GO:0005576">
    <property type="term" value="C:extracellular region"/>
    <property type="evidence" value="ECO:0007669"/>
    <property type="project" value="UniProtKB-SubCell"/>
</dbReference>
<evidence type="ECO:0000256" key="4">
    <source>
        <dbReference type="ARBA" id="ARBA00022801"/>
    </source>
</evidence>
<dbReference type="SUPFAM" id="SSF53474">
    <property type="entry name" value="alpha/beta-Hydrolases"/>
    <property type="match status" value="1"/>
</dbReference>
<feature type="domain" description="Lipase-like C-terminal" evidence="6">
    <location>
        <begin position="3"/>
        <end position="368"/>
    </location>
</feature>
<evidence type="ECO:0000256" key="3">
    <source>
        <dbReference type="ARBA" id="ARBA00022729"/>
    </source>
</evidence>
<keyword evidence="5" id="KW-0443">Lipid metabolism</keyword>
<gene>
    <name evidence="7" type="ORF">Poli38472_013703</name>
</gene>
<protein>
    <recommendedName>
        <fullName evidence="6">Lipase-like C-terminal domain-containing protein</fullName>
    </recommendedName>
</protein>
<proteinExistence type="predicted"/>
<dbReference type="Gene3D" id="3.40.50.1820">
    <property type="entry name" value="alpha/beta hydrolase"/>
    <property type="match status" value="1"/>
</dbReference>
<evidence type="ECO:0000313" key="7">
    <source>
        <dbReference type="EMBL" id="TMW61240.1"/>
    </source>
</evidence>
<dbReference type="AlphaFoldDB" id="A0A8K1CDM9"/>
<evidence type="ECO:0000256" key="1">
    <source>
        <dbReference type="ARBA" id="ARBA00004613"/>
    </source>
</evidence>
<evidence type="ECO:0000256" key="5">
    <source>
        <dbReference type="ARBA" id="ARBA00023098"/>
    </source>
</evidence>
<dbReference type="PANTHER" id="PTHR34043:SF3">
    <property type="entry name" value="ALPHA_BETA-HYDROLASES SUPERFAMILY PROTEIN"/>
    <property type="match status" value="1"/>
</dbReference>
<name>A0A8K1CDM9_PYTOL</name>
<dbReference type="PANTHER" id="PTHR34043">
    <property type="entry name" value="ALPHA/BETA-HYDROLASES SUPERFAMILY PROTEIN"/>
    <property type="match status" value="1"/>
</dbReference>
<dbReference type="Pfam" id="PF24708">
    <property type="entry name" value="Lip_C"/>
    <property type="match status" value="1"/>
</dbReference>
<keyword evidence="3" id="KW-0732">Signal</keyword>
<sequence length="447" mass="49705">MPNASPIVLVHGFFTQIEAPDGTKNWGRFHGDLAQKLRLQGHEVYTASVGPFSSNWDRACELYAQIKGGRVDYGENHSAHHGHKRFGREFPGLFPQWGEVVDGQIQKVHLIGHSMGGPTSRMLAQLLAHGTAGATIAESPESHPLFSGGKNWIVSITTIASPNQGTTLMDRFFDVADLMESVVAFWFSIKGVSGAKPGMDPQLDQWNIYPYTKDEGVPAYLHRVMTSRMFAPGFKDIAPWSLSTHGAKEENLWVTTLPNVFYFSFSTECTVYNTAKDGAPLYATTKFDKLCISKSLRTFSKIMASNFTTKTRRLPESWRANDGMVNTESMEHDGYGPALDFKGQSRPGHWMRLPIIKHVDHASIVGGQKAVDPSELFFAHTALLTSLPLNAEGITSVIAPERMVKRLFAAIESLTNREPPLIVVPERESKLLGFMNIFKLKRQRNIV</sequence>
<dbReference type="InterPro" id="IPR056304">
    <property type="entry name" value="Lip-like_C"/>
</dbReference>
<keyword evidence="8" id="KW-1185">Reference proteome</keyword>
<dbReference type="GO" id="GO:0006629">
    <property type="term" value="P:lipid metabolic process"/>
    <property type="evidence" value="ECO:0007669"/>
    <property type="project" value="UniProtKB-KW"/>
</dbReference>
<dbReference type="EMBL" id="SPLM01000077">
    <property type="protein sequence ID" value="TMW61240.1"/>
    <property type="molecule type" value="Genomic_DNA"/>
</dbReference>
<comment type="subcellular location">
    <subcellularLocation>
        <location evidence="1">Secreted</location>
    </subcellularLocation>
</comment>
<dbReference type="GO" id="GO:0016787">
    <property type="term" value="F:hydrolase activity"/>
    <property type="evidence" value="ECO:0007669"/>
    <property type="project" value="UniProtKB-KW"/>
</dbReference>
<keyword evidence="4" id="KW-0378">Hydrolase</keyword>
<comment type="caution">
    <text evidence="7">The sequence shown here is derived from an EMBL/GenBank/DDBJ whole genome shotgun (WGS) entry which is preliminary data.</text>
</comment>
<evidence type="ECO:0000256" key="2">
    <source>
        <dbReference type="ARBA" id="ARBA00022525"/>
    </source>
</evidence>
<evidence type="ECO:0000259" key="6">
    <source>
        <dbReference type="Pfam" id="PF24708"/>
    </source>
</evidence>
<dbReference type="Proteomes" id="UP000794436">
    <property type="component" value="Unassembled WGS sequence"/>
</dbReference>
<accession>A0A8K1CDM9</accession>
<organism evidence="7 8">
    <name type="scientific">Pythium oligandrum</name>
    <name type="common">Mycoparasitic fungus</name>
    <dbReference type="NCBI Taxonomy" id="41045"/>
    <lineage>
        <taxon>Eukaryota</taxon>
        <taxon>Sar</taxon>
        <taxon>Stramenopiles</taxon>
        <taxon>Oomycota</taxon>
        <taxon>Peronosporomycetes</taxon>
        <taxon>Pythiales</taxon>
        <taxon>Pythiaceae</taxon>
        <taxon>Pythium</taxon>
    </lineage>
</organism>
<evidence type="ECO:0000313" key="8">
    <source>
        <dbReference type="Proteomes" id="UP000794436"/>
    </source>
</evidence>
<dbReference type="OrthoDB" id="206848at2759"/>
<keyword evidence="2" id="KW-0964">Secreted</keyword>